<accession>A0A7I4YYX9</accession>
<dbReference type="AlphaFoldDB" id="A0A7I4YYX9"/>
<reference evidence="2" key="1">
    <citation type="submission" date="2020-12" db="UniProtKB">
        <authorList>
            <consortium name="WormBaseParasite"/>
        </authorList>
    </citation>
    <scope>IDENTIFICATION</scope>
    <source>
        <strain evidence="2">MHco3</strain>
    </source>
</reference>
<name>A0A7I4YYX9_HAECO</name>
<dbReference type="Proteomes" id="UP000025227">
    <property type="component" value="Unplaced"/>
</dbReference>
<evidence type="ECO:0000313" key="2">
    <source>
        <dbReference type="WBParaSite" id="HCON_00165525-00001"/>
    </source>
</evidence>
<protein>
    <submittedName>
        <fullName evidence="2">Polyprotein</fullName>
    </submittedName>
</protein>
<dbReference type="WBParaSite" id="HCON_00165525-00001">
    <property type="protein sequence ID" value="HCON_00165525-00001"/>
    <property type="gene ID" value="HCON_00165525"/>
</dbReference>
<organism evidence="1 2">
    <name type="scientific">Haemonchus contortus</name>
    <name type="common">Barber pole worm</name>
    <dbReference type="NCBI Taxonomy" id="6289"/>
    <lineage>
        <taxon>Eukaryota</taxon>
        <taxon>Metazoa</taxon>
        <taxon>Ecdysozoa</taxon>
        <taxon>Nematoda</taxon>
        <taxon>Chromadorea</taxon>
        <taxon>Rhabditida</taxon>
        <taxon>Rhabditina</taxon>
        <taxon>Rhabditomorpha</taxon>
        <taxon>Strongyloidea</taxon>
        <taxon>Trichostrongylidae</taxon>
        <taxon>Haemonchus</taxon>
    </lineage>
</organism>
<sequence>NELPDSTGYRPCLYWHSGIPMGIRRWTIRRWYGRSIRRHGPLRWRNGSLRWNGPIRRLWRRNGPIWRLWRRNGPIRWNVWTTTIRLWRHGRHGRLWRHGRLRTNEPTTRSHDGCHDGCNDGIGILYVFDITDLCMCLLNQGQNFAILALTICIYNVYSAYKIFEKQLNE</sequence>
<proteinExistence type="predicted"/>
<evidence type="ECO:0000313" key="1">
    <source>
        <dbReference type="Proteomes" id="UP000025227"/>
    </source>
</evidence>
<keyword evidence="1" id="KW-1185">Reference proteome</keyword>